<evidence type="ECO:0000256" key="9">
    <source>
        <dbReference type="ARBA" id="ARBA00022967"/>
    </source>
</evidence>
<dbReference type="InterPro" id="IPR001750">
    <property type="entry name" value="ND/Mrp_TM"/>
</dbReference>
<dbReference type="InterPro" id="IPR003945">
    <property type="entry name" value="NU5C-like"/>
</dbReference>
<reference evidence="21" key="1">
    <citation type="submission" date="2020-08" db="EMBL/GenBank/DDBJ databases">
        <title>DNAmark Project.</title>
        <authorList>
            <person name="Leerhoei F."/>
        </authorList>
    </citation>
    <scope>NUCLEOTIDE SEQUENCE</scope>
    <source>
        <strain evidence="21">DM405</strain>
    </source>
</reference>
<keyword evidence="13 17" id="KW-0830">Ubiquinone</keyword>
<evidence type="ECO:0000256" key="8">
    <source>
        <dbReference type="ARBA" id="ARBA00022792"/>
    </source>
</evidence>
<dbReference type="Pfam" id="PF00361">
    <property type="entry name" value="Proton_antipo_M"/>
    <property type="match status" value="1"/>
</dbReference>
<dbReference type="GO" id="GO:0008137">
    <property type="term" value="F:NADH dehydrogenase (ubiquinone) activity"/>
    <property type="evidence" value="ECO:0007669"/>
    <property type="project" value="UniProtKB-EC"/>
</dbReference>
<keyword evidence="15 17" id="KW-0472">Membrane</keyword>
<keyword evidence="7 17" id="KW-0812">Transmembrane</keyword>
<dbReference type="EMBL" id="MT862427">
    <property type="protein sequence ID" value="QNV12053.1"/>
    <property type="molecule type" value="Genomic_DNA"/>
</dbReference>
<dbReference type="GO" id="GO:0015990">
    <property type="term" value="P:electron transport coupled proton transport"/>
    <property type="evidence" value="ECO:0007669"/>
    <property type="project" value="TreeGrafter"/>
</dbReference>
<dbReference type="PANTHER" id="PTHR42829:SF2">
    <property type="entry name" value="NADH-UBIQUINONE OXIDOREDUCTASE CHAIN 5"/>
    <property type="match status" value="1"/>
</dbReference>
<feature type="transmembrane region" description="Helical" evidence="17">
    <location>
        <begin position="304"/>
        <end position="321"/>
    </location>
</feature>
<evidence type="ECO:0000256" key="3">
    <source>
        <dbReference type="ARBA" id="ARBA00012944"/>
    </source>
</evidence>
<feature type="domain" description="NADH-Ubiquinone oxidoreductase (complex I) chain 5 N-terminal" evidence="19">
    <location>
        <begin position="39"/>
        <end position="89"/>
    </location>
</feature>
<dbReference type="GO" id="GO:0003954">
    <property type="term" value="F:NADH dehydrogenase activity"/>
    <property type="evidence" value="ECO:0007669"/>
    <property type="project" value="TreeGrafter"/>
</dbReference>
<feature type="transmembrane region" description="Helical" evidence="17">
    <location>
        <begin position="214"/>
        <end position="232"/>
    </location>
</feature>
<keyword evidence="9" id="KW-1278">Translocase</keyword>
<comment type="similarity">
    <text evidence="17">Belongs to the complex I subunit 5 family.</text>
</comment>
<geneLocation type="mitochondrion" evidence="21"/>
<comment type="subcellular location">
    <subcellularLocation>
        <location evidence="2">Mitochondrion inner membrane</location>
        <topology evidence="2">Multi-pass membrane protein</topology>
    </subcellularLocation>
</comment>
<feature type="transmembrane region" description="Helical" evidence="17">
    <location>
        <begin position="272"/>
        <end position="298"/>
    </location>
</feature>
<feature type="transmembrane region" description="Helical" evidence="17">
    <location>
        <begin position="12"/>
        <end position="28"/>
    </location>
</feature>
<sequence>MAYNLCKISSYWLMLISVVSFPTGIWMGSVDYSLYLEWWVTSLSSCNIVMAVVVDWVALIFFSFVFFISSNVMYYSVDYMHSDSEIVRFAWLVLLFVVSMMLLIFSPNFISILLGWDGLGLVSYCLVIYYQNVRSFSAGMITVLSNRIGDVFILLGISLMVSWGGWNILSFGLVGPVSCWGWVVLFSLIAAMTSSAQIPFSAWLPAAMAAPTPVSALVHSSTLVTAGVYLMIRFNEMLLSSVMFSSVLLILSTLTMFMAGICANFETDLKKVVALSTLSQLGLMMMSLSMGYVMLAYFHLLTHALFKALLFMCAGAVIHASGESQDIRLMGGLSYYMPIVCVSMNIANLALCGFPFLAGFYSKDIMVEVSLGGSENLVIVVLLMLSVGLTAFYSFRLSFYSMWGSSRMSFGGVMDGGGHMNKGIILLGSFAIFGGSYLSWLLLPVCSISVIGMMDKMLILIMVMLGVYLGMMINWNDYGVIRYFGTMFGGMWFLPYVSGQVSGLFFVKLGSLSFKVNDYGWGECLGGEGAYNTLTNFSSMNQRVQTNSLKIYLASFLLLAGFGFGVLVFWLHSLMKM</sequence>
<dbReference type="PANTHER" id="PTHR42829">
    <property type="entry name" value="NADH-UBIQUINONE OXIDOREDUCTASE CHAIN 5"/>
    <property type="match status" value="1"/>
</dbReference>
<evidence type="ECO:0000256" key="5">
    <source>
        <dbReference type="ARBA" id="ARBA00022448"/>
    </source>
</evidence>
<feature type="transmembrane region" description="Helical" evidence="17">
    <location>
        <begin position="457"/>
        <end position="475"/>
    </location>
</feature>
<comment type="function">
    <text evidence="1">Core subunit of the mitochondrial membrane respiratory chain NADH dehydrogenase (Complex I) that is believed to belong to the minimal assembly required for catalysis. Complex I functions in the transfer of electrons from NADH to the respiratory chain. The immediate electron acceptor for the enzyme is believed to be ubiquinone.</text>
</comment>
<feature type="transmembrane region" description="Helical" evidence="17">
    <location>
        <begin position="551"/>
        <end position="571"/>
    </location>
</feature>
<dbReference type="EC" id="7.1.1.2" evidence="3 17"/>
<evidence type="ECO:0000256" key="2">
    <source>
        <dbReference type="ARBA" id="ARBA00004448"/>
    </source>
</evidence>
<dbReference type="PRINTS" id="PR01435">
    <property type="entry name" value="NPOXDRDTASE5"/>
</dbReference>
<feature type="transmembrane region" description="Helical" evidence="17">
    <location>
        <begin position="48"/>
        <end position="74"/>
    </location>
</feature>
<protein>
    <recommendedName>
        <fullName evidence="4 17">NADH-ubiquinone oxidoreductase chain 5</fullName>
        <ecNumber evidence="3 17">7.1.1.2</ecNumber>
    </recommendedName>
</protein>
<keyword evidence="8" id="KW-0999">Mitochondrion inner membrane</keyword>
<organism evidence="21">
    <name type="scientific">Lithobius maqinensis</name>
    <dbReference type="NCBI Taxonomy" id="2250572"/>
    <lineage>
        <taxon>Eukaryota</taxon>
        <taxon>Metazoa</taxon>
        <taxon>Ecdysozoa</taxon>
        <taxon>Arthropoda</taxon>
        <taxon>Myriapoda</taxon>
        <taxon>Chilopoda</taxon>
        <taxon>Pleurostigmophora</taxon>
        <taxon>Lithobiomorpha</taxon>
        <taxon>Lithobiidae</taxon>
        <taxon>Lithobius</taxon>
    </lineage>
</organism>
<feature type="transmembrane region" description="Helical" evidence="17">
    <location>
        <begin position="151"/>
        <end position="174"/>
    </location>
</feature>
<evidence type="ECO:0000256" key="11">
    <source>
        <dbReference type="ARBA" id="ARBA00022989"/>
    </source>
</evidence>
<dbReference type="InterPro" id="IPR010934">
    <property type="entry name" value="NADH_DH_su5_C"/>
</dbReference>
<proteinExistence type="inferred from homology"/>
<accession>A0A7L7S3M1</accession>
<evidence type="ECO:0000313" key="21">
    <source>
        <dbReference type="EMBL" id="QNV12053.1"/>
    </source>
</evidence>
<evidence type="ECO:0000259" key="19">
    <source>
        <dbReference type="Pfam" id="PF00662"/>
    </source>
</evidence>
<evidence type="ECO:0000259" key="20">
    <source>
        <dbReference type="Pfam" id="PF06455"/>
    </source>
</evidence>
<evidence type="ECO:0000259" key="18">
    <source>
        <dbReference type="Pfam" id="PF00361"/>
    </source>
</evidence>
<evidence type="ECO:0000256" key="10">
    <source>
        <dbReference type="ARBA" id="ARBA00022982"/>
    </source>
</evidence>
<comment type="function">
    <text evidence="17">Core subunit of the mitochondrial membrane respiratory chain NADH dehydrogenase (Complex I) which catalyzes electron transfer from NADH through the respiratory chain, using ubiquinone as an electron acceptor. Essential for the catalytic activity and assembly of complex I.</text>
</comment>
<dbReference type="GO" id="GO:0005743">
    <property type="term" value="C:mitochondrial inner membrane"/>
    <property type="evidence" value="ECO:0007669"/>
    <property type="project" value="UniProtKB-SubCell"/>
</dbReference>
<evidence type="ECO:0000256" key="1">
    <source>
        <dbReference type="ARBA" id="ARBA00003257"/>
    </source>
</evidence>
<feature type="transmembrane region" description="Helical" evidence="17">
    <location>
        <begin position="487"/>
        <end position="507"/>
    </location>
</feature>
<evidence type="ECO:0000256" key="4">
    <source>
        <dbReference type="ARBA" id="ARBA00021096"/>
    </source>
</evidence>
<comment type="catalytic activity">
    <reaction evidence="16 17">
        <text>a ubiquinone + NADH + 5 H(+)(in) = a ubiquinol + NAD(+) + 4 H(+)(out)</text>
        <dbReference type="Rhea" id="RHEA:29091"/>
        <dbReference type="Rhea" id="RHEA-COMP:9565"/>
        <dbReference type="Rhea" id="RHEA-COMP:9566"/>
        <dbReference type="ChEBI" id="CHEBI:15378"/>
        <dbReference type="ChEBI" id="CHEBI:16389"/>
        <dbReference type="ChEBI" id="CHEBI:17976"/>
        <dbReference type="ChEBI" id="CHEBI:57540"/>
        <dbReference type="ChEBI" id="CHEBI:57945"/>
        <dbReference type="EC" id="7.1.1.2"/>
    </reaction>
</comment>
<evidence type="ECO:0000256" key="16">
    <source>
        <dbReference type="ARBA" id="ARBA00049551"/>
    </source>
</evidence>
<dbReference type="Pfam" id="PF00662">
    <property type="entry name" value="Proton_antipo_N"/>
    <property type="match status" value="1"/>
</dbReference>
<keyword evidence="14 17" id="KW-0496">Mitochondrion</keyword>
<feature type="domain" description="NADH:quinone oxidoreductase/Mrp antiporter transmembrane" evidence="18">
    <location>
        <begin position="106"/>
        <end position="385"/>
    </location>
</feature>
<feature type="transmembrane region" description="Helical" evidence="17">
    <location>
        <begin position="180"/>
        <end position="202"/>
    </location>
</feature>
<evidence type="ECO:0000256" key="15">
    <source>
        <dbReference type="ARBA" id="ARBA00023136"/>
    </source>
</evidence>
<evidence type="ECO:0000256" key="14">
    <source>
        <dbReference type="ARBA" id="ARBA00023128"/>
    </source>
</evidence>
<feature type="transmembrane region" description="Helical" evidence="17">
    <location>
        <begin position="86"/>
        <end position="104"/>
    </location>
</feature>
<dbReference type="Pfam" id="PF06455">
    <property type="entry name" value="NADH5_C"/>
    <property type="match status" value="1"/>
</dbReference>
<gene>
    <name evidence="21" type="primary">ND5</name>
</gene>
<keyword evidence="12 17" id="KW-0520">NAD</keyword>
<evidence type="ECO:0000256" key="7">
    <source>
        <dbReference type="ARBA" id="ARBA00022692"/>
    </source>
</evidence>
<dbReference type="InterPro" id="IPR001516">
    <property type="entry name" value="Proton_antipo_N"/>
</dbReference>
<name>A0A7L7S3M1_9MYRI</name>
<dbReference type="PRINTS" id="PR01434">
    <property type="entry name" value="NADHDHGNASE5"/>
</dbReference>
<dbReference type="AlphaFoldDB" id="A0A7L7S3M1"/>
<evidence type="ECO:0000256" key="13">
    <source>
        <dbReference type="ARBA" id="ARBA00023075"/>
    </source>
</evidence>
<keyword evidence="10" id="KW-0249">Electron transport</keyword>
<feature type="transmembrane region" description="Helical" evidence="17">
    <location>
        <begin position="377"/>
        <end position="403"/>
    </location>
</feature>
<keyword evidence="5 17" id="KW-0813">Transport</keyword>
<feature type="transmembrane region" description="Helical" evidence="17">
    <location>
        <begin position="238"/>
        <end position="260"/>
    </location>
</feature>
<evidence type="ECO:0000256" key="17">
    <source>
        <dbReference type="RuleBase" id="RU003404"/>
    </source>
</evidence>
<evidence type="ECO:0000256" key="12">
    <source>
        <dbReference type="ARBA" id="ARBA00023027"/>
    </source>
</evidence>
<feature type="transmembrane region" description="Helical" evidence="17">
    <location>
        <begin position="424"/>
        <end position="451"/>
    </location>
</feature>
<keyword evidence="6" id="KW-0679">Respiratory chain</keyword>
<feature type="domain" description="NADH dehydrogenase subunit 5 C-terminal" evidence="20">
    <location>
        <begin position="393"/>
        <end position="560"/>
    </location>
</feature>
<evidence type="ECO:0000256" key="6">
    <source>
        <dbReference type="ARBA" id="ARBA00022660"/>
    </source>
</evidence>
<feature type="transmembrane region" description="Helical" evidence="17">
    <location>
        <begin position="333"/>
        <end position="357"/>
    </location>
</feature>
<keyword evidence="11 17" id="KW-1133">Transmembrane helix</keyword>
<dbReference type="GO" id="GO:0042773">
    <property type="term" value="P:ATP synthesis coupled electron transport"/>
    <property type="evidence" value="ECO:0007669"/>
    <property type="project" value="InterPro"/>
</dbReference>